<dbReference type="EMBL" id="LR796637">
    <property type="protein sequence ID" value="CAB4156602.1"/>
    <property type="molecule type" value="Genomic_DNA"/>
</dbReference>
<sequence length="140" mass="15624">MAIRISAPFECGQCGQEVVKCKSNKGGIYIASIQVVQSRFAEGHHEGLKSIYPFHKCNEEVQKLWQETVQYNIESGQIVKGQTVEVVRGRKVPKGTIGKIFWVGSGTNFNGQEEERIGIETESGEKFYVPSEYVVAKVLI</sequence>
<gene>
    <name evidence="1" type="ORF">UFOVP655_75</name>
</gene>
<organism evidence="1">
    <name type="scientific">uncultured Caudovirales phage</name>
    <dbReference type="NCBI Taxonomy" id="2100421"/>
    <lineage>
        <taxon>Viruses</taxon>
        <taxon>Duplodnaviria</taxon>
        <taxon>Heunggongvirae</taxon>
        <taxon>Uroviricota</taxon>
        <taxon>Caudoviricetes</taxon>
        <taxon>Peduoviridae</taxon>
        <taxon>Maltschvirus</taxon>
        <taxon>Maltschvirus maltsch</taxon>
    </lineage>
</organism>
<accession>A0A6J5ND85</accession>
<name>A0A6J5ND85_9CAUD</name>
<reference evidence="1" key="1">
    <citation type="submission" date="2020-04" db="EMBL/GenBank/DDBJ databases">
        <authorList>
            <person name="Chiriac C."/>
            <person name="Salcher M."/>
            <person name="Ghai R."/>
            <person name="Kavagutti S V."/>
        </authorList>
    </citation>
    <scope>NUCLEOTIDE SEQUENCE</scope>
</reference>
<protein>
    <submittedName>
        <fullName evidence="1">Uncharacterized protein</fullName>
    </submittedName>
</protein>
<proteinExistence type="predicted"/>
<evidence type="ECO:0000313" key="1">
    <source>
        <dbReference type="EMBL" id="CAB4156602.1"/>
    </source>
</evidence>